<comment type="function">
    <text evidence="1 8">Involved in DNA repair and RecF pathway recombination.</text>
</comment>
<gene>
    <name evidence="8 10" type="primary">recO</name>
    <name evidence="10" type="ORF">MECH1_V1_0595</name>
</gene>
<feature type="domain" description="DNA replication/recombination mediator RecO N-terminal" evidence="9">
    <location>
        <begin position="15"/>
        <end position="84"/>
    </location>
</feature>
<dbReference type="InterPro" id="IPR022572">
    <property type="entry name" value="DNA_rep/recomb_RecO_N"/>
</dbReference>
<dbReference type="InterPro" id="IPR042242">
    <property type="entry name" value="RecO_C"/>
</dbReference>
<evidence type="ECO:0000256" key="3">
    <source>
        <dbReference type="ARBA" id="ARBA00021310"/>
    </source>
</evidence>
<sequence length="246" mass="27103">MMGGFPAGFGRVALAEAVVLHRRAYRETSLLVEAFSADHGRVRLLAKGAQRGRAPLARWLQPFIPLRLSWSGRGELPVVTGAEPGEEAIPLTGQDLFCGFYLNELLLKLLPVHDPHPGVFRLYLAALRQLGAGKGRERTLRDFEVALLDEIGYGLALDREAVSGDAIDPAKRYVYVIDQGPVATDQAGEDTVSGATLIALRQRRFAEAGELAEAKRLLRRVIHAHLNGRTLKSRDLFKPVERKELP</sequence>
<dbReference type="PANTHER" id="PTHR33991">
    <property type="entry name" value="DNA REPAIR PROTEIN RECO"/>
    <property type="match status" value="1"/>
</dbReference>
<proteinExistence type="inferred from homology"/>
<dbReference type="SUPFAM" id="SSF50249">
    <property type="entry name" value="Nucleic acid-binding proteins"/>
    <property type="match status" value="1"/>
</dbReference>
<dbReference type="Gene3D" id="1.20.1440.120">
    <property type="entry name" value="Recombination protein O, C-terminal domain"/>
    <property type="match status" value="1"/>
</dbReference>
<organism evidence="10 11">
    <name type="scientific">Candidatus Methylocalor cossyra</name>
    <dbReference type="NCBI Taxonomy" id="3108543"/>
    <lineage>
        <taxon>Bacteria</taxon>
        <taxon>Pseudomonadati</taxon>
        <taxon>Pseudomonadota</taxon>
        <taxon>Gammaproteobacteria</taxon>
        <taxon>Methylococcales</taxon>
        <taxon>Methylococcaceae</taxon>
        <taxon>Candidatus Methylocalor</taxon>
    </lineage>
</organism>
<evidence type="ECO:0000256" key="1">
    <source>
        <dbReference type="ARBA" id="ARBA00003065"/>
    </source>
</evidence>
<dbReference type="NCBIfam" id="TIGR00613">
    <property type="entry name" value="reco"/>
    <property type="match status" value="1"/>
</dbReference>
<evidence type="ECO:0000256" key="7">
    <source>
        <dbReference type="ARBA" id="ARBA00033409"/>
    </source>
</evidence>
<keyword evidence="6 8" id="KW-0234">DNA repair</keyword>
<protein>
    <recommendedName>
        <fullName evidence="3 8">DNA repair protein RecO</fullName>
    </recommendedName>
    <alternativeName>
        <fullName evidence="7 8">Recombination protein O</fullName>
    </alternativeName>
</protein>
<evidence type="ECO:0000313" key="10">
    <source>
        <dbReference type="EMBL" id="CAL1239371.1"/>
    </source>
</evidence>
<keyword evidence="11" id="KW-1185">Reference proteome</keyword>
<dbReference type="Pfam" id="PF11967">
    <property type="entry name" value="RecO_N"/>
    <property type="match status" value="1"/>
</dbReference>
<evidence type="ECO:0000256" key="8">
    <source>
        <dbReference type="HAMAP-Rule" id="MF_00201"/>
    </source>
</evidence>
<dbReference type="InterPro" id="IPR012340">
    <property type="entry name" value="NA-bd_OB-fold"/>
</dbReference>
<dbReference type="EMBL" id="OZ026884">
    <property type="protein sequence ID" value="CAL1239371.1"/>
    <property type="molecule type" value="Genomic_DNA"/>
</dbReference>
<dbReference type="Gene3D" id="2.40.50.140">
    <property type="entry name" value="Nucleic acid-binding proteins"/>
    <property type="match status" value="1"/>
</dbReference>
<evidence type="ECO:0000256" key="4">
    <source>
        <dbReference type="ARBA" id="ARBA00022763"/>
    </source>
</evidence>
<evidence type="ECO:0000313" key="11">
    <source>
        <dbReference type="Proteomes" id="UP001497493"/>
    </source>
</evidence>
<reference evidence="10 11" key="1">
    <citation type="submission" date="2024-04" db="EMBL/GenBank/DDBJ databases">
        <authorList>
            <person name="Cremers G."/>
        </authorList>
    </citation>
    <scope>NUCLEOTIDE SEQUENCE [LARGE SCALE GENOMIC DNA]</scope>
    <source>
        <strain evidence="10">MeCH1-AG</strain>
    </source>
</reference>
<name>A0ABM9NFJ2_9GAMM</name>
<dbReference type="Pfam" id="PF02565">
    <property type="entry name" value="RecO_C"/>
    <property type="match status" value="1"/>
</dbReference>
<dbReference type="SUPFAM" id="SSF57863">
    <property type="entry name" value="ArfGap/RecO-like zinc finger"/>
    <property type="match status" value="1"/>
</dbReference>
<keyword evidence="5 8" id="KW-0233">DNA recombination</keyword>
<comment type="similarity">
    <text evidence="2 8">Belongs to the RecO family.</text>
</comment>
<evidence type="ECO:0000256" key="6">
    <source>
        <dbReference type="ARBA" id="ARBA00023204"/>
    </source>
</evidence>
<keyword evidence="4 8" id="KW-0227">DNA damage</keyword>
<dbReference type="RefSeq" id="WP_348758931.1">
    <property type="nucleotide sequence ID" value="NZ_OZ026884.1"/>
</dbReference>
<dbReference type="Proteomes" id="UP001497493">
    <property type="component" value="Chromosome"/>
</dbReference>
<dbReference type="InterPro" id="IPR037278">
    <property type="entry name" value="ARFGAP/RecO"/>
</dbReference>
<accession>A0ABM9NFJ2</accession>
<evidence type="ECO:0000256" key="5">
    <source>
        <dbReference type="ARBA" id="ARBA00023172"/>
    </source>
</evidence>
<dbReference type="PANTHER" id="PTHR33991:SF1">
    <property type="entry name" value="DNA REPAIR PROTEIN RECO"/>
    <property type="match status" value="1"/>
</dbReference>
<evidence type="ECO:0000259" key="9">
    <source>
        <dbReference type="Pfam" id="PF11967"/>
    </source>
</evidence>
<dbReference type="InterPro" id="IPR003717">
    <property type="entry name" value="RecO"/>
</dbReference>
<evidence type="ECO:0000256" key="2">
    <source>
        <dbReference type="ARBA" id="ARBA00007452"/>
    </source>
</evidence>
<dbReference type="HAMAP" id="MF_00201">
    <property type="entry name" value="RecO"/>
    <property type="match status" value="1"/>
</dbReference>